<accession>A0A017T8H2</accession>
<keyword evidence="6 7" id="KW-0012">Acyltransferase</keyword>
<dbReference type="PANTHER" id="PTHR30606:SF9">
    <property type="entry name" value="LIPID A BIOSYNTHESIS LAUROYLTRANSFERASE"/>
    <property type="match status" value="1"/>
</dbReference>
<keyword evidence="8" id="KW-1185">Reference proteome</keyword>
<dbReference type="InterPro" id="IPR004960">
    <property type="entry name" value="LipA_acyltrans"/>
</dbReference>
<dbReference type="PANTHER" id="PTHR30606">
    <property type="entry name" value="LIPID A BIOSYNTHESIS LAUROYL ACYLTRANSFERASE"/>
    <property type="match status" value="1"/>
</dbReference>
<dbReference type="RefSeq" id="WP_044242519.1">
    <property type="nucleotide sequence ID" value="NZ_ASRX01000025.1"/>
</dbReference>
<dbReference type="CDD" id="cd07984">
    <property type="entry name" value="LPLAT_LABLAT-like"/>
    <property type="match status" value="1"/>
</dbReference>
<evidence type="ECO:0000256" key="2">
    <source>
        <dbReference type="ARBA" id="ARBA00022475"/>
    </source>
</evidence>
<dbReference type="STRING" id="1192034.CAP_3423"/>
<dbReference type="GO" id="GO:0005886">
    <property type="term" value="C:plasma membrane"/>
    <property type="evidence" value="ECO:0007669"/>
    <property type="project" value="UniProtKB-SubCell"/>
</dbReference>
<comment type="subcellular location">
    <subcellularLocation>
        <location evidence="1">Cell inner membrane</location>
    </subcellularLocation>
</comment>
<dbReference type="EMBL" id="ASRX01000025">
    <property type="protein sequence ID" value="EYF05282.1"/>
    <property type="molecule type" value="Genomic_DNA"/>
</dbReference>
<protein>
    <submittedName>
        <fullName evidence="7">Lipid A biosynthesis acyltransferase</fullName>
    </submittedName>
</protein>
<comment type="caution">
    <text evidence="7">The sequence shown here is derived from an EMBL/GenBank/DDBJ whole genome shotgun (WGS) entry which is preliminary data.</text>
</comment>
<dbReference type="eggNOG" id="COG1560">
    <property type="taxonomic scope" value="Bacteria"/>
</dbReference>
<evidence type="ECO:0000256" key="5">
    <source>
        <dbReference type="ARBA" id="ARBA00023136"/>
    </source>
</evidence>
<keyword evidence="5" id="KW-0472">Membrane</keyword>
<proteinExistence type="predicted"/>
<dbReference type="GO" id="GO:0016746">
    <property type="term" value="F:acyltransferase activity"/>
    <property type="evidence" value="ECO:0007669"/>
    <property type="project" value="UniProtKB-KW"/>
</dbReference>
<keyword evidence="2" id="KW-1003">Cell membrane</keyword>
<evidence type="ECO:0000256" key="1">
    <source>
        <dbReference type="ARBA" id="ARBA00004533"/>
    </source>
</evidence>
<keyword evidence="4 7" id="KW-0808">Transferase</keyword>
<dbReference type="GO" id="GO:0009247">
    <property type="term" value="P:glycolipid biosynthetic process"/>
    <property type="evidence" value="ECO:0007669"/>
    <property type="project" value="UniProtKB-ARBA"/>
</dbReference>
<dbReference type="Proteomes" id="UP000019678">
    <property type="component" value="Unassembled WGS sequence"/>
</dbReference>
<keyword evidence="3" id="KW-0997">Cell inner membrane</keyword>
<evidence type="ECO:0000256" key="6">
    <source>
        <dbReference type="ARBA" id="ARBA00023315"/>
    </source>
</evidence>
<sequence length="308" mass="33949">MNAPSSRTLSTLLRALFQDLSQDLRHHDSVIWRRAMQAGIEHGPDALVRYSPALFGAAFAAALPRQRAAVRRNLRLALGPLGVLQENRLVVEVFANFAAALTDAFVAGSRRNDRLTGACIHEEHYLAATSRGAGVIFATAHTGGWHAAGPLLQSVYEADVLLVMQQERDERAQAIQDSARDRIGVRVIRPEQDPLAALHLASHLRRRGVVAVQIDRLPAGMRGRDVTLFGAPWRVPEGPLQLAAVTGAPILPVFTRRVGYMKYELLIAPPIEVRRRPTEADLAGAARQIAAEMEQFVRAHPTQWFHFT</sequence>
<gene>
    <name evidence="7" type="ORF">CAP_3423</name>
</gene>
<evidence type="ECO:0000256" key="4">
    <source>
        <dbReference type="ARBA" id="ARBA00022679"/>
    </source>
</evidence>
<reference evidence="7 8" key="1">
    <citation type="submission" date="2013-05" db="EMBL/GenBank/DDBJ databases">
        <title>Genome assembly of Chondromyces apiculatus DSM 436.</title>
        <authorList>
            <person name="Sharma G."/>
            <person name="Khatri I."/>
            <person name="Kaur C."/>
            <person name="Mayilraj S."/>
            <person name="Subramanian S."/>
        </authorList>
    </citation>
    <scope>NUCLEOTIDE SEQUENCE [LARGE SCALE GENOMIC DNA]</scope>
    <source>
        <strain evidence="7 8">DSM 436</strain>
    </source>
</reference>
<dbReference type="Pfam" id="PF03279">
    <property type="entry name" value="Lip_A_acyltrans"/>
    <property type="match status" value="1"/>
</dbReference>
<dbReference type="AlphaFoldDB" id="A0A017T8H2"/>
<evidence type="ECO:0000313" key="7">
    <source>
        <dbReference type="EMBL" id="EYF05282.1"/>
    </source>
</evidence>
<name>A0A017T8H2_9BACT</name>
<evidence type="ECO:0000256" key="3">
    <source>
        <dbReference type="ARBA" id="ARBA00022519"/>
    </source>
</evidence>
<organism evidence="7 8">
    <name type="scientific">Chondromyces apiculatus DSM 436</name>
    <dbReference type="NCBI Taxonomy" id="1192034"/>
    <lineage>
        <taxon>Bacteria</taxon>
        <taxon>Pseudomonadati</taxon>
        <taxon>Myxococcota</taxon>
        <taxon>Polyangia</taxon>
        <taxon>Polyangiales</taxon>
        <taxon>Polyangiaceae</taxon>
        <taxon>Chondromyces</taxon>
    </lineage>
</organism>
<dbReference type="OrthoDB" id="9803456at2"/>
<evidence type="ECO:0000313" key="8">
    <source>
        <dbReference type="Proteomes" id="UP000019678"/>
    </source>
</evidence>